<keyword evidence="2" id="KW-0645">Protease</keyword>
<dbReference type="RefSeq" id="WP_150088888.1">
    <property type="nucleotide sequence ID" value="NZ_VWSF01000009.1"/>
</dbReference>
<accession>A0A5M6DI96</accession>
<keyword evidence="2" id="KW-0378">Hydrolase</keyword>
<keyword evidence="3" id="KW-1185">Reference proteome</keyword>
<proteinExistence type="predicted"/>
<protein>
    <submittedName>
        <fullName evidence="2">Carboxypeptidase regulatory-like domain-containing protein</fullName>
    </submittedName>
</protein>
<comment type="caution">
    <text evidence="2">The sequence shown here is derived from an EMBL/GenBank/DDBJ whole genome shotgun (WGS) entry which is preliminary data.</text>
</comment>
<feature type="region of interest" description="Disordered" evidence="1">
    <location>
        <begin position="36"/>
        <end position="55"/>
    </location>
</feature>
<name>A0A5M6DI96_9BACT</name>
<organism evidence="2 3">
    <name type="scientific">Adhaeribacter rhizoryzae</name>
    <dbReference type="NCBI Taxonomy" id="2607907"/>
    <lineage>
        <taxon>Bacteria</taxon>
        <taxon>Pseudomonadati</taxon>
        <taxon>Bacteroidota</taxon>
        <taxon>Cytophagia</taxon>
        <taxon>Cytophagales</taxon>
        <taxon>Hymenobacteraceae</taxon>
        <taxon>Adhaeribacter</taxon>
    </lineage>
</organism>
<dbReference type="GO" id="GO:0004180">
    <property type="term" value="F:carboxypeptidase activity"/>
    <property type="evidence" value="ECO:0007669"/>
    <property type="project" value="UniProtKB-KW"/>
</dbReference>
<dbReference type="InterPro" id="IPR008969">
    <property type="entry name" value="CarboxyPept-like_regulatory"/>
</dbReference>
<dbReference type="SUPFAM" id="SSF49464">
    <property type="entry name" value="Carboxypeptidase regulatory domain-like"/>
    <property type="match status" value="1"/>
</dbReference>
<gene>
    <name evidence="2" type="ORF">F0145_13195</name>
</gene>
<dbReference type="EMBL" id="VWSF01000009">
    <property type="protein sequence ID" value="KAA5545005.1"/>
    <property type="molecule type" value="Genomic_DNA"/>
</dbReference>
<feature type="compositionally biased region" description="Polar residues" evidence="1">
    <location>
        <begin position="42"/>
        <end position="51"/>
    </location>
</feature>
<reference evidence="2 3" key="1">
    <citation type="submission" date="2019-09" db="EMBL/GenBank/DDBJ databases">
        <title>Genome sequence and assembly of Adhaeribacter sp.</title>
        <authorList>
            <person name="Chhetri G."/>
        </authorList>
    </citation>
    <scope>NUCLEOTIDE SEQUENCE [LARGE SCALE GENOMIC DNA]</scope>
    <source>
        <strain evidence="2 3">DK36</strain>
    </source>
</reference>
<dbReference type="Proteomes" id="UP000323426">
    <property type="component" value="Unassembled WGS sequence"/>
</dbReference>
<dbReference type="Gene3D" id="2.60.40.1120">
    <property type="entry name" value="Carboxypeptidase-like, regulatory domain"/>
    <property type="match status" value="1"/>
</dbReference>
<evidence type="ECO:0000313" key="2">
    <source>
        <dbReference type="EMBL" id="KAA5545005.1"/>
    </source>
</evidence>
<sequence length="298" mass="32930">MKNEFNFYPTSGRTLAKLFLLYIVALFAFTSCEEPEKIEPNTPGQGANTVSGKAVDDRGNPMAGVKVRAENPAGYNVYVEGTTKNDGTYSLTLPAIGSWKIYAWKEVTYKDKTFHLRLGMNDDADYDFFTTGENGAVKNFVWKLNGRIPDRSASLENGWGYFGGSLRFVNVNSKVPVMAVGTKVTVTLTPTSNAKYLDGTPATAAGTVKKTFTINNGPGQNYYIGDIPVTEYRMNIESELNGVKKQVYVGGNDYNNLYEWLEFDFTPALGSSGSYENGISSPTDFPYYMGQKNKQYVL</sequence>
<evidence type="ECO:0000313" key="3">
    <source>
        <dbReference type="Proteomes" id="UP000323426"/>
    </source>
</evidence>
<dbReference type="PROSITE" id="PS51257">
    <property type="entry name" value="PROKAR_LIPOPROTEIN"/>
    <property type="match status" value="1"/>
</dbReference>
<keyword evidence="2" id="KW-0121">Carboxypeptidase</keyword>
<dbReference type="AlphaFoldDB" id="A0A5M6DI96"/>
<evidence type="ECO:0000256" key="1">
    <source>
        <dbReference type="SAM" id="MobiDB-lite"/>
    </source>
</evidence>